<evidence type="ECO:0000313" key="2">
    <source>
        <dbReference type="Proteomes" id="UP001576726"/>
    </source>
</evidence>
<dbReference type="EMBL" id="JBHFGJ010000006">
    <property type="protein sequence ID" value="MFB2653882.1"/>
    <property type="molecule type" value="Genomic_DNA"/>
</dbReference>
<evidence type="ECO:0000313" key="1">
    <source>
        <dbReference type="EMBL" id="MFB2653882.1"/>
    </source>
</evidence>
<reference evidence="1 2" key="1">
    <citation type="submission" date="2024-09" db="EMBL/GenBank/DDBJ databases">
        <authorList>
            <person name="Zhang Y."/>
        </authorList>
    </citation>
    <scope>NUCLEOTIDE SEQUENCE [LARGE SCALE GENOMIC DNA]</scope>
    <source>
        <strain evidence="1 2">SH314</strain>
    </source>
</reference>
<accession>A0ABV4VXG8</accession>
<protein>
    <submittedName>
        <fullName evidence="1">Uncharacterized protein</fullName>
    </submittedName>
</protein>
<dbReference type="Proteomes" id="UP001576726">
    <property type="component" value="Unassembled WGS sequence"/>
</dbReference>
<comment type="caution">
    <text evidence="1">The sequence shown here is derived from an EMBL/GenBank/DDBJ whole genome shotgun (WGS) entry which is preliminary data.</text>
</comment>
<organism evidence="1 2">
    <name type="scientific">Shewanella seohaensis</name>
    <dbReference type="NCBI Taxonomy" id="755175"/>
    <lineage>
        <taxon>Bacteria</taxon>
        <taxon>Pseudomonadati</taxon>
        <taxon>Pseudomonadota</taxon>
        <taxon>Gammaproteobacteria</taxon>
        <taxon>Alteromonadales</taxon>
        <taxon>Shewanellaceae</taxon>
        <taxon>Shewanella</taxon>
    </lineage>
</organism>
<proteinExistence type="predicted"/>
<name>A0ABV4VXG8_9GAMM</name>
<gene>
    <name evidence="1" type="ORF">ACE02L_14175</name>
</gene>
<dbReference type="RefSeq" id="WP_374919592.1">
    <property type="nucleotide sequence ID" value="NZ_JBHFGJ010000006.1"/>
</dbReference>
<sequence>MLLKQLQSALVLPRQIMLVSAVNADGTVTASSASGHSIRAIGSASIGDHVYVQDGRVLGTAPDLPFVEIEV</sequence>
<keyword evidence="2" id="KW-1185">Reference proteome</keyword>